<dbReference type="RefSeq" id="WP_086488866.1">
    <property type="nucleotide sequence ID" value="NZ_MSLT01000019.1"/>
</dbReference>
<gene>
    <name evidence="1" type="ORF">TPSD3_12360</name>
</gene>
<evidence type="ECO:0000313" key="2">
    <source>
        <dbReference type="Proteomes" id="UP000194798"/>
    </source>
</evidence>
<sequence>MGLKFISEAFNFHFSVNGERYEVRLERESLLENWFITIVNTDTDAVLKSTMGKKDMVGDRMSAETLLREALKLN</sequence>
<evidence type="ECO:0000313" key="1">
    <source>
        <dbReference type="EMBL" id="OUD12925.1"/>
    </source>
</evidence>
<name>A0A251X5W0_9GAMM</name>
<proteinExistence type="predicted"/>
<protein>
    <submittedName>
        <fullName evidence="1">Uncharacterized protein</fullName>
    </submittedName>
</protein>
<keyword evidence="2" id="KW-1185">Reference proteome</keyword>
<dbReference type="OrthoDB" id="5625653at2"/>
<organism evidence="1 2">
    <name type="scientific">Thioflexithrix psekupsensis</name>
    <dbReference type="NCBI Taxonomy" id="1570016"/>
    <lineage>
        <taxon>Bacteria</taxon>
        <taxon>Pseudomonadati</taxon>
        <taxon>Pseudomonadota</taxon>
        <taxon>Gammaproteobacteria</taxon>
        <taxon>Thiotrichales</taxon>
        <taxon>Thioflexithrix</taxon>
    </lineage>
</organism>
<reference evidence="1 2" key="1">
    <citation type="submission" date="2016-12" db="EMBL/GenBank/DDBJ databases">
        <title>Thioflexothrix psekupsii D3 genome sequencing and assembly.</title>
        <authorList>
            <person name="Fomenkov A."/>
            <person name="Vincze T."/>
            <person name="Grabovich M."/>
            <person name="Anton B.P."/>
            <person name="Dubinina G."/>
            <person name="Orlova M."/>
            <person name="Belousova E."/>
            <person name="Roberts R.J."/>
        </authorList>
    </citation>
    <scope>NUCLEOTIDE SEQUENCE [LARGE SCALE GENOMIC DNA]</scope>
    <source>
        <strain evidence="1">D3</strain>
    </source>
</reference>
<dbReference type="AlphaFoldDB" id="A0A251X5W0"/>
<dbReference type="Proteomes" id="UP000194798">
    <property type="component" value="Unassembled WGS sequence"/>
</dbReference>
<comment type="caution">
    <text evidence="1">The sequence shown here is derived from an EMBL/GenBank/DDBJ whole genome shotgun (WGS) entry which is preliminary data.</text>
</comment>
<dbReference type="EMBL" id="MSLT01000019">
    <property type="protein sequence ID" value="OUD12925.1"/>
    <property type="molecule type" value="Genomic_DNA"/>
</dbReference>
<accession>A0A251X5W0</accession>